<dbReference type="STRING" id="1941349.STSP1_01154"/>
<evidence type="ECO:0000256" key="1">
    <source>
        <dbReference type="SAM" id="MobiDB-lite"/>
    </source>
</evidence>
<proteinExistence type="predicted"/>
<feature type="compositionally biased region" description="Polar residues" evidence="1">
    <location>
        <begin position="292"/>
        <end position="301"/>
    </location>
</feature>
<evidence type="ECO:0000313" key="3">
    <source>
        <dbReference type="Proteomes" id="UP000193334"/>
    </source>
</evidence>
<feature type="compositionally biased region" description="Acidic residues" evidence="1">
    <location>
        <begin position="385"/>
        <end position="399"/>
    </location>
</feature>
<accession>A0A1W6LLY7</accession>
<dbReference type="AlphaFoldDB" id="A0A1W6LLY7"/>
<dbReference type="EMBL" id="CP021023">
    <property type="protein sequence ID" value="ARN56763.1"/>
    <property type="molecule type" value="Genomic_DNA"/>
</dbReference>
<reference evidence="3" key="1">
    <citation type="submission" date="2017-04" db="EMBL/GenBank/DDBJ databases">
        <title>Comparative genomics and description of representatives of a novel lineage of planctomycetes thriving in anoxic sediments.</title>
        <authorList>
            <person name="Spring S."/>
            <person name="Bunk B."/>
            <person name="Sproer C."/>
        </authorList>
    </citation>
    <scope>NUCLEOTIDE SEQUENCE [LARGE SCALE GENOMIC DNA]</scope>
    <source>
        <strain evidence="3">ST-PulAB-D4</strain>
    </source>
</reference>
<feature type="compositionally biased region" description="Acidic residues" evidence="1">
    <location>
        <begin position="349"/>
        <end position="359"/>
    </location>
</feature>
<feature type="region of interest" description="Disordered" evidence="1">
    <location>
        <begin position="278"/>
        <end position="399"/>
    </location>
</feature>
<evidence type="ECO:0000313" key="2">
    <source>
        <dbReference type="EMBL" id="ARN56763.1"/>
    </source>
</evidence>
<gene>
    <name evidence="2" type="ORF">STSP1_01154</name>
</gene>
<feature type="compositionally biased region" description="Low complexity" evidence="1">
    <location>
        <begin position="312"/>
        <end position="323"/>
    </location>
</feature>
<keyword evidence="3" id="KW-1185">Reference proteome</keyword>
<sequence>MLLYLFTASFPCKKKGIALRLSLSVLALSVMVLFAGGCGSYNNASAPADELIFDRFQEMQISFDTSTDILPEIKKDEMGEYVSENQNSIASWGQKDDGEAIWMNAAVFGQDNNRLARKYAFVFEEKQSNFGLYGGTAGRGRVEMEYSLPGDFDDITYANEAERRKEIIITGINMFIGDIDPIRLDSDYVYSGAMLVKKAFSLMMYEIEQNPSKIAMLKEPRGLDFDFPTFGPARARMLVNDEYRVRVKIKIGKYTKDFENHPDVVEMDKFVRPNEMLTPQPQAQPAEEAETGGSNFLTDFFSNLFGGGGGEQPAQQQSAPEPQTGETPDVSTEIGEVENEQAAQQQEQTEAEAEPEPENEQTQAEADDQQTQQSEPAEAGNAQEENAEEQTQENASEQE</sequence>
<protein>
    <submittedName>
        <fullName evidence="2">Uncharacterized protein</fullName>
    </submittedName>
</protein>
<dbReference type="KEGG" id="pbp:STSP1_01154"/>
<organism evidence="2 3">
    <name type="scientific">Sedimentisphaera salicampi</name>
    <dbReference type="NCBI Taxonomy" id="1941349"/>
    <lineage>
        <taxon>Bacteria</taxon>
        <taxon>Pseudomonadati</taxon>
        <taxon>Planctomycetota</taxon>
        <taxon>Phycisphaerae</taxon>
        <taxon>Sedimentisphaerales</taxon>
        <taxon>Sedimentisphaeraceae</taxon>
        <taxon>Sedimentisphaera</taxon>
    </lineage>
</organism>
<dbReference type="Proteomes" id="UP000193334">
    <property type="component" value="Chromosome"/>
</dbReference>
<feature type="compositionally biased region" description="Low complexity" evidence="1">
    <location>
        <begin position="360"/>
        <end position="384"/>
    </location>
</feature>
<name>A0A1W6LLY7_9BACT</name>